<proteinExistence type="predicted"/>
<reference evidence="2 3" key="1">
    <citation type="journal article" date="2019" name="Sci. Rep.">
        <title>Orb-weaving spider Araneus ventricosus genome elucidates the spidroin gene catalogue.</title>
        <authorList>
            <person name="Kono N."/>
            <person name="Nakamura H."/>
            <person name="Ohtoshi R."/>
            <person name="Moran D.A.P."/>
            <person name="Shinohara A."/>
            <person name="Yoshida Y."/>
            <person name="Fujiwara M."/>
            <person name="Mori M."/>
            <person name="Tomita M."/>
            <person name="Arakawa K."/>
        </authorList>
    </citation>
    <scope>NUCLEOTIDE SEQUENCE [LARGE SCALE GENOMIC DNA]</scope>
</reference>
<dbReference type="AlphaFoldDB" id="A0A4Y2NM77"/>
<feature type="compositionally biased region" description="Basic and acidic residues" evidence="1">
    <location>
        <begin position="61"/>
        <end position="74"/>
    </location>
</feature>
<gene>
    <name evidence="2" type="ORF">AVEN_114662_1</name>
</gene>
<protein>
    <submittedName>
        <fullName evidence="2">Uncharacterized protein</fullName>
    </submittedName>
</protein>
<name>A0A4Y2NM77_ARAVE</name>
<evidence type="ECO:0000256" key="1">
    <source>
        <dbReference type="SAM" id="MobiDB-lite"/>
    </source>
</evidence>
<keyword evidence="3" id="KW-1185">Reference proteome</keyword>
<accession>A0A4Y2NM77</accession>
<evidence type="ECO:0000313" key="3">
    <source>
        <dbReference type="Proteomes" id="UP000499080"/>
    </source>
</evidence>
<feature type="region of interest" description="Disordered" evidence="1">
    <location>
        <begin position="61"/>
        <end position="81"/>
    </location>
</feature>
<sequence>MTTVHHPSNGSPTRGILAFHEKQEANRVATASHGELPRLLSRDGRDQQKVQGVGEYKLEGRKDPWVPRDWDTRTHLKKLSP</sequence>
<comment type="caution">
    <text evidence="2">The sequence shown here is derived from an EMBL/GenBank/DDBJ whole genome shotgun (WGS) entry which is preliminary data.</text>
</comment>
<evidence type="ECO:0000313" key="2">
    <source>
        <dbReference type="EMBL" id="GBN39660.1"/>
    </source>
</evidence>
<organism evidence="2 3">
    <name type="scientific">Araneus ventricosus</name>
    <name type="common">Orbweaver spider</name>
    <name type="synonym">Epeira ventricosa</name>
    <dbReference type="NCBI Taxonomy" id="182803"/>
    <lineage>
        <taxon>Eukaryota</taxon>
        <taxon>Metazoa</taxon>
        <taxon>Ecdysozoa</taxon>
        <taxon>Arthropoda</taxon>
        <taxon>Chelicerata</taxon>
        <taxon>Arachnida</taxon>
        <taxon>Araneae</taxon>
        <taxon>Araneomorphae</taxon>
        <taxon>Entelegynae</taxon>
        <taxon>Araneoidea</taxon>
        <taxon>Araneidae</taxon>
        <taxon>Araneus</taxon>
    </lineage>
</organism>
<dbReference type="EMBL" id="BGPR01009385">
    <property type="protein sequence ID" value="GBN39660.1"/>
    <property type="molecule type" value="Genomic_DNA"/>
</dbReference>
<dbReference type="Proteomes" id="UP000499080">
    <property type="component" value="Unassembled WGS sequence"/>
</dbReference>